<proteinExistence type="predicted"/>
<accession>A0A1G2AZ26</accession>
<protein>
    <recommendedName>
        <fullName evidence="4">ABC transporter permease</fullName>
    </recommendedName>
</protein>
<dbReference type="AlphaFoldDB" id="A0A1G2AZ26"/>
<comment type="caution">
    <text evidence="2">The sequence shown here is derived from an EMBL/GenBank/DDBJ whole genome shotgun (WGS) entry which is preliminary data.</text>
</comment>
<keyword evidence="1" id="KW-0812">Transmembrane</keyword>
<feature type="transmembrane region" description="Helical" evidence="1">
    <location>
        <begin position="34"/>
        <end position="58"/>
    </location>
</feature>
<dbReference type="Pfam" id="PF06182">
    <property type="entry name" value="ABC2_membrane_6"/>
    <property type="match status" value="1"/>
</dbReference>
<keyword evidence="1" id="KW-1133">Transmembrane helix</keyword>
<sequence>MLMKFFRKFFKYLHVFQVMAKVSLMVNISSRGTFFIGVFAKMLRAILVVVFFQAIFFHVKSFAGWDFNEILLLTTIYLTFEVIVIITFHRNLAYWFPDLLLRGEFDLTLIRPISPLFFVSFRIIDWFDVTSLPPVIFLWWYVFTQGGFVFTAFDFTLFLLFLFLGVMFYFGLMIFLAGVAFWTVNPQGVGRLMERVFMAAKYPVSAFTGHVRTVLLFILPVSLFATLPAEILLHRSDPWYLIFAFVIACAVFFGSLLFWKFAIKHYSSASN</sequence>
<feature type="transmembrane region" description="Helical" evidence="1">
    <location>
        <begin position="70"/>
        <end position="89"/>
    </location>
</feature>
<evidence type="ECO:0000313" key="2">
    <source>
        <dbReference type="EMBL" id="OGY81709.1"/>
    </source>
</evidence>
<dbReference type="Proteomes" id="UP000176952">
    <property type="component" value="Unassembled WGS sequence"/>
</dbReference>
<dbReference type="InterPro" id="IPR010390">
    <property type="entry name" value="ABC-2_transporter-like"/>
</dbReference>
<reference evidence="2 3" key="1">
    <citation type="journal article" date="2016" name="Nat. Commun.">
        <title>Thousands of microbial genomes shed light on interconnected biogeochemical processes in an aquifer system.</title>
        <authorList>
            <person name="Anantharaman K."/>
            <person name="Brown C.T."/>
            <person name="Hug L.A."/>
            <person name="Sharon I."/>
            <person name="Castelle C.J."/>
            <person name="Probst A.J."/>
            <person name="Thomas B.C."/>
            <person name="Singh A."/>
            <person name="Wilkins M.J."/>
            <person name="Karaoz U."/>
            <person name="Brodie E.L."/>
            <person name="Williams K.H."/>
            <person name="Hubbard S.S."/>
            <person name="Banfield J.F."/>
        </authorList>
    </citation>
    <scope>NUCLEOTIDE SEQUENCE [LARGE SCALE GENOMIC DNA]</scope>
</reference>
<dbReference type="STRING" id="1798542.A3F54_01450"/>
<dbReference type="PANTHER" id="PTHR36833:SF2">
    <property type="entry name" value="SLR0610 PROTEIN"/>
    <property type="match status" value="1"/>
</dbReference>
<evidence type="ECO:0008006" key="4">
    <source>
        <dbReference type="Google" id="ProtNLM"/>
    </source>
</evidence>
<feature type="transmembrane region" description="Helical" evidence="1">
    <location>
        <begin position="239"/>
        <end position="259"/>
    </location>
</feature>
<feature type="transmembrane region" description="Helical" evidence="1">
    <location>
        <begin position="134"/>
        <end position="153"/>
    </location>
</feature>
<keyword evidence="1" id="KW-0472">Membrane</keyword>
<gene>
    <name evidence="2" type="ORF">A3F54_01450</name>
</gene>
<feature type="transmembrane region" description="Helical" evidence="1">
    <location>
        <begin position="159"/>
        <end position="184"/>
    </location>
</feature>
<organism evidence="2 3">
    <name type="scientific">Candidatus Kerfeldbacteria bacterium RIFCSPHIGHO2_12_FULL_48_17</name>
    <dbReference type="NCBI Taxonomy" id="1798542"/>
    <lineage>
        <taxon>Bacteria</taxon>
        <taxon>Candidatus Kerfeldiibacteriota</taxon>
    </lineage>
</organism>
<feature type="transmembrane region" description="Helical" evidence="1">
    <location>
        <begin position="109"/>
        <end position="127"/>
    </location>
</feature>
<evidence type="ECO:0000313" key="3">
    <source>
        <dbReference type="Proteomes" id="UP000176952"/>
    </source>
</evidence>
<name>A0A1G2AZ26_9BACT</name>
<evidence type="ECO:0000256" key="1">
    <source>
        <dbReference type="SAM" id="Phobius"/>
    </source>
</evidence>
<feature type="transmembrane region" description="Helical" evidence="1">
    <location>
        <begin position="204"/>
        <end position="227"/>
    </location>
</feature>
<dbReference type="EMBL" id="MHKD01000042">
    <property type="protein sequence ID" value="OGY81709.1"/>
    <property type="molecule type" value="Genomic_DNA"/>
</dbReference>
<dbReference type="PANTHER" id="PTHR36833">
    <property type="entry name" value="SLR0610 PROTEIN-RELATED"/>
    <property type="match status" value="1"/>
</dbReference>